<evidence type="ECO:0000256" key="1">
    <source>
        <dbReference type="SAM" id="SignalP"/>
    </source>
</evidence>
<keyword evidence="1" id="KW-0732">Signal</keyword>
<gene>
    <name evidence="2" type="ORF">ABS362_00600</name>
</gene>
<dbReference type="InterPro" id="IPR038668">
    <property type="entry name" value="Lipid-bd_sf"/>
</dbReference>
<evidence type="ECO:0000313" key="2">
    <source>
        <dbReference type="EMBL" id="MER2996020.1"/>
    </source>
</evidence>
<accession>A0ABV1RNU6</accession>
<keyword evidence="3" id="KW-1185">Reference proteome</keyword>
<comment type="caution">
    <text evidence="2">The sequence shown here is derived from an EMBL/GenBank/DDBJ whole genome shotgun (WGS) entry which is preliminary data.</text>
</comment>
<organism evidence="2 3">
    <name type="scientific">Pontibacter populi</name>
    <dbReference type="NCBI Taxonomy" id="890055"/>
    <lineage>
        <taxon>Bacteria</taxon>
        <taxon>Pseudomonadati</taxon>
        <taxon>Bacteroidota</taxon>
        <taxon>Cytophagia</taxon>
        <taxon>Cytophagales</taxon>
        <taxon>Hymenobacteraceae</taxon>
        <taxon>Pontibacter</taxon>
    </lineage>
</organism>
<dbReference type="Proteomes" id="UP001476807">
    <property type="component" value="Unassembled WGS sequence"/>
</dbReference>
<dbReference type="EMBL" id="JBEOKT010000001">
    <property type="protein sequence ID" value="MER2996020.1"/>
    <property type="molecule type" value="Genomic_DNA"/>
</dbReference>
<feature type="chain" id="PRO_5045295433" evidence="1">
    <location>
        <begin position="21"/>
        <end position="163"/>
    </location>
</feature>
<name>A0ABV1RNU6_9BACT</name>
<evidence type="ECO:0000313" key="3">
    <source>
        <dbReference type="Proteomes" id="UP001476807"/>
    </source>
</evidence>
<sequence>MRQKYTYILILFLTLGFVSACDDDDDVEIGYTATYPLSGDWTVTLSLETAPGQFEPLADHLELLIYNTSENVPTEVWIDDHGNIDDFKVKTPSDARARTFGGSSLTNENGDNQISIANGQVFLDAVRVNEILRDSIYFQLSFSDDTTPGTVYHVYGHRSTGFE</sequence>
<dbReference type="InterPro" id="IPR024404">
    <property type="entry name" value="Lipid-bd_put"/>
</dbReference>
<proteinExistence type="predicted"/>
<feature type="signal peptide" evidence="1">
    <location>
        <begin position="1"/>
        <end position="20"/>
    </location>
</feature>
<dbReference type="Pfam" id="PF12888">
    <property type="entry name" value="Lipid_bd"/>
    <property type="match status" value="1"/>
</dbReference>
<dbReference type="Gene3D" id="2.40.128.220">
    <property type="match status" value="1"/>
</dbReference>
<protein>
    <submittedName>
        <fullName evidence="2">Lipid-binding protein</fullName>
    </submittedName>
</protein>
<dbReference type="RefSeq" id="WP_350410090.1">
    <property type="nucleotide sequence ID" value="NZ_JBEOKT010000001.1"/>
</dbReference>
<dbReference type="PROSITE" id="PS51257">
    <property type="entry name" value="PROKAR_LIPOPROTEIN"/>
    <property type="match status" value="1"/>
</dbReference>
<reference evidence="2 3" key="1">
    <citation type="submission" date="2024-06" db="EMBL/GenBank/DDBJ databases">
        <title>Pontibacter populi HYL7-15.</title>
        <authorList>
            <person name="Kim M.K."/>
        </authorList>
    </citation>
    <scope>NUCLEOTIDE SEQUENCE [LARGE SCALE GENOMIC DNA]</scope>
    <source>
        <strain evidence="2 3">HYL7-15</strain>
    </source>
</reference>